<evidence type="ECO:0000313" key="2">
    <source>
        <dbReference type="EMBL" id="MBB5190513.1"/>
    </source>
</evidence>
<keyword evidence="1" id="KW-0732">Signal</keyword>
<accession>A0A840RDS2</accession>
<dbReference type="PANTHER" id="PTHR36302:SF1">
    <property type="entry name" value="COPPER CHAPERONE PCU(A)C"/>
    <property type="match status" value="1"/>
</dbReference>
<protein>
    <recommendedName>
        <fullName evidence="4">Copper chaperone PCu(A)C</fullName>
    </recommendedName>
</protein>
<dbReference type="InterPro" id="IPR036182">
    <property type="entry name" value="PCuAC_sf"/>
</dbReference>
<feature type="chain" id="PRO_5032771035" description="Copper chaperone PCu(A)C" evidence="1">
    <location>
        <begin position="27"/>
        <end position="160"/>
    </location>
</feature>
<dbReference type="InterPro" id="IPR007410">
    <property type="entry name" value="LpqE-like"/>
</dbReference>
<comment type="caution">
    <text evidence="2">The sequence shown here is derived from an EMBL/GenBank/DDBJ whole genome shotgun (WGS) entry which is preliminary data.</text>
</comment>
<sequence length="160" mass="16538">MLNLLKYPAFLLALPFVLLTATPSLAADTAAAVSIVQAWSPATPPGAETGAAYFTINNRSGAADVILGANSAVATEASVHEMKMAGGMMQMRAVPKLSLAPKASVTFSPHGYHVMLTGLKKPLKEGDHFKLALQLQHAGAVEVDVVVEGLGASQFTGPAK</sequence>
<dbReference type="Gene3D" id="2.60.40.1890">
    <property type="entry name" value="PCu(A)C copper chaperone"/>
    <property type="match status" value="1"/>
</dbReference>
<reference evidence="2 3" key="1">
    <citation type="submission" date="2020-08" db="EMBL/GenBank/DDBJ databases">
        <title>Genomic Encyclopedia of Type Strains, Phase IV (KMG-IV): sequencing the most valuable type-strain genomes for metagenomic binning, comparative biology and taxonomic classification.</title>
        <authorList>
            <person name="Goeker M."/>
        </authorList>
    </citation>
    <scope>NUCLEOTIDE SEQUENCE [LARGE SCALE GENOMIC DNA]</scope>
    <source>
        <strain evidence="2 3">DSM 18233</strain>
    </source>
</reference>
<feature type="signal peptide" evidence="1">
    <location>
        <begin position="1"/>
        <end position="26"/>
    </location>
</feature>
<dbReference type="RefSeq" id="WP_184098613.1">
    <property type="nucleotide sequence ID" value="NZ_JACHHN010000002.1"/>
</dbReference>
<dbReference type="PANTHER" id="PTHR36302">
    <property type="entry name" value="BLR7088 PROTEIN"/>
    <property type="match status" value="1"/>
</dbReference>
<proteinExistence type="predicted"/>
<dbReference type="Proteomes" id="UP000543030">
    <property type="component" value="Unassembled WGS sequence"/>
</dbReference>
<evidence type="ECO:0000256" key="1">
    <source>
        <dbReference type="SAM" id="SignalP"/>
    </source>
</evidence>
<evidence type="ECO:0000313" key="3">
    <source>
        <dbReference type="Proteomes" id="UP000543030"/>
    </source>
</evidence>
<dbReference type="EMBL" id="JACHHN010000002">
    <property type="protein sequence ID" value="MBB5190513.1"/>
    <property type="molecule type" value="Genomic_DNA"/>
</dbReference>
<name>A0A840RDS2_9NEIS</name>
<keyword evidence="3" id="KW-1185">Reference proteome</keyword>
<gene>
    <name evidence="2" type="ORF">HNQ50_001235</name>
</gene>
<dbReference type="AlphaFoldDB" id="A0A840RDS2"/>
<dbReference type="InterPro" id="IPR058248">
    <property type="entry name" value="Lxx211020-like"/>
</dbReference>
<dbReference type="Pfam" id="PF04314">
    <property type="entry name" value="PCuAC"/>
    <property type="match status" value="1"/>
</dbReference>
<evidence type="ECO:0008006" key="4">
    <source>
        <dbReference type="Google" id="ProtNLM"/>
    </source>
</evidence>
<dbReference type="SUPFAM" id="SSF110087">
    <property type="entry name" value="DR1885-like metal-binding protein"/>
    <property type="match status" value="1"/>
</dbReference>
<organism evidence="2 3">
    <name type="scientific">Silvimonas terrae</name>
    <dbReference type="NCBI Taxonomy" id="300266"/>
    <lineage>
        <taxon>Bacteria</taxon>
        <taxon>Pseudomonadati</taxon>
        <taxon>Pseudomonadota</taxon>
        <taxon>Betaproteobacteria</taxon>
        <taxon>Neisseriales</taxon>
        <taxon>Chitinibacteraceae</taxon>
        <taxon>Silvimonas</taxon>
    </lineage>
</organism>